<comment type="caution">
    <text evidence="3">The sequence shown here is derived from an EMBL/GenBank/DDBJ whole genome shotgun (WGS) entry which is preliminary data.</text>
</comment>
<dbReference type="EMBL" id="BMWY01000003">
    <property type="protein sequence ID" value="GGZ52245.1"/>
    <property type="molecule type" value="Genomic_DNA"/>
</dbReference>
<evidence type="ECO:0000256" key="1">
    <source>
        <dbReference type="SAM" id="SignalP"/>
    </source>
</evidence>
<dbReference type="Proteomes" id="UP000615593">
    <property type="component" value="Unassembled WGS sequence"/>
</dbReference>
<evidence type="ECO:0000259" key="2">
    <source>
        <dbReference type="Pfam" id="PF13568"/>
    </source>
</evidence>
<sequence length="208" mass="22805">MKKVILSSLLGLFAIIGAKAQADSDLVQIGVKGGVNFANLTGDDIGDTKTRTSFNAGFVAEIPFSERFSIQPEVLYSGQGFDIEEIDQNNEFDTDDNVEAQLDYIQIPLLAKIYLVKGLNIQAGPQIGFLINEEIDYQPTDDAGDIDTDVAEDIDFSLAAGVEYKFDGGFFVQGRYNYGFTNVFKESDLFGDPDIKNSVFQVGVGFMF</sequence>
<feature type="chain" id="PRO_5045276377" description="Outer membrane protein beta-barrel domain-containing protein" evidence="1">
    <location>
        <begin position="23"/>
        <end position="208"/>
    </location>
</feature>
<evidence type="ECO:0000313" key="3">
    <source>
        <dbReference type="EMBL" id="GGZ52245.1"/>
    </source>
</evidence>
<gene>
    <name evidence="3" type="ORF">GCM10008088_12320</name>
</gene>
<dbReference type="RefSeq" id="WP_027884123.1">
    <property type="nucleotide sequence ID" value="NZ_BMWY01000003.1"/>
</dbReference>
<feature type="signal peptide" evidence="1">
    <location>
        <begin position="1"/>
        <end position="22"/>
    </location>
</feature>
<protein>
    <recommendedName>
        <fullName evidence="2">Outer membrane protein beta-barrel domain-containing protein</fullName>
    </recommendedName>
</protein>
<organism evidence="3 4">
    <name type="scientific">Mesonia mobilis</name>
    <dbReference type="NCBI Taxonomy" id="369791"/>
    <lineage>
        <taxon>Bacteria</taxon>
        <taxon>Pseudomonadati</taxon>
        <taxon>Bacteroidota</taxon>
        <taxon>Flavobacteriia</taxon>
        <taxon>Flavobacteriales</taxon>
        <taxon>Flavobacteriaceae</taxon>
        <taxon>Mesonia</taxon>
    </lineage>
</organism>
<name>A0ABQ3BS09_9FLAO</name>
<keyword evidence="4" id="KW-1185">Reference proteome</keyword>
<dbReference type="InterPro" id="IPR025665">
    <property type="entry name" value="Beta-barrel_OMP_2"/>
</dbReference>
<dbReference type="Gene3D" id="2.40.160.20">
    <property type="match status" value="1"/>
</dbReference>
<dbReference type="GeneID" id="94368896"/>
<dbReference type="InterPro" id="IPR011250">
    <property type="entry name" value="OMP/PagP_B-barrel"/>
</dbReference>
<feature type="domain" description="Outer membrane protein beta-barrel" evidence="2">
    <location>
        <begin position="20"/>
        <end position="184"/>
    </location>
</feature>
<evidence type="ECO:0000313" key="4">
    <source>
        <dbReference type="Proteomes" id="UP000615593"/>
    </source>
</evidence>
<accession>A0ABQ3BS09</accession>
<reference evidence="4" key="1">
    <citation type="journal article" date="2019" name="Int. J. Syst. Evol. Microbiol.">
        <title>The Global Catalogue of Microorganisms (GCM) 10K type strain sequencing project: providing services to taxonomists for standard genome sequencing and annotation.</title>
        <authorList>
            <consortium name="The Broad Institute Genomics Platform"/>
            <consortium name="The Broad Institute Genome Sequencing Center for Infectious Disease"/>
            <person name="Wu L."/>
            <person name="Ma J."/>
        </authorList>
    </citation>
    <scope>NUCLEOTIDE SEQUENCE [LARGE SCALE GENOMIC DNA]</scope>
    <source>
        <strain evidence="4">KCTC 12708</strain>
    </source>
</reference>
<keyword evidence="1" id="KW-0732">Signal</keyword>
<dbReference type="Pfam" id="PF13568">
    <property type="entry name" value="OMP_b-brl_2"/>
    <property type="match status" value="1"/>
</dbReference>
<proteinExistence type="predicted"/>
<dbReference type="SUPFAM" id="SSF56925">
    <property type="entry name" value="OMPA-like"/>
    <property type="match status" value="1"/>
</dbReference>